<comment type="caution">
    <text evidence="2">The sequence shown here is derived from an EMBL/GenBank/DDBJ whole genome shotgun (WGS) entry which is preliminary data.</text>
</comment>
<evidence type="ECO:0000313" key="2">
    <source>
        <dbReference type="EMBL" id="OQX00367.1"/>
    </source>
</evidence>
<reference evidence="2 3" key="1">
    <citation type="submission" date="2017-01" db="EMBL/GenBank/DDBJ databases">
        <title>Novel large sulfur bacteria in the metagenomes of groundwater-fed chemosynthetic microbial mats in the Lake Huron basin.</title>
        <authorList>
            <person name="Sharrar A.M."/>
            <person name="Flood B.E."/>
            <person name="Bailey J.V."/>
            <person name="Jones D.S."/>
            <person name="Biddanda B."/>
            <person name="Ruberg S.A."/>
            <person name="Marcus D.N."/>
            <person name="Dick G.J."/>
        </authorList>
    </citation>
    <scope>NUCLEOTIDE SEQUENCE [LARGE SCALE GENOMIC DNA]</scope>
    <source>
        <strain evidence="2">A8</strain>
    </source>
</reference>
<organism evidence="2 3">
    <name type="scientific">Thiothrix lacustris</name>
    <dbReference type="NCBI Taxonomy" id="525917"/>
    <lineage>
        <taxon>Bacteria</taxon>
        <taxon>Pseudomonadati</taxon>
        <taxon>Pseudomonadota</taxon>
        <taxon>Gammaproteobacteria</taxon>
        <taxon>Thiotrichales</taxon>
        <taxon>Thiotrichaceae</taxon>
        <taxon>Thiothrix</taxon>
    </lineage>
</organism>
<dbReference type="Proteomes" id="UP000192491">
    <property type="component" value="Unassembled WGS sequence"/>
</dbReference>
<evidence type="ECO:0008006" key="4">
    <source>
        <dbReference type="Google" id="ProtNLM"/>
    </source>
</evidence>
<dbReference type="Pfam" id="PF09954">
    <property type="entry name" value="DUF2188"/>
    <property type="match status" value="1"/>
</dbReference>
<sequence length="79" mass="8854">MSYHVTPDGSGGWKVVIGGIPHPLGVFSTQQEAIEFGRPRCQQAQDELLIHNRKGRIRQKDSYGNDPCPPLDKNGRRNK</sequence>
<dbReference type="AlphaFoldDB" id="A0A1Y1Q999"/>
<protein>
    <recommendedName>
        <fullName evidence="4">DUF2188 domain-containing protein</fullName>
    </recommendedName>
</protein>
<evidence type="ECO:0000256" key="1">
    <source>
        <dbReference type="SAM" id="MobiDB-lite"/>
    </source>
</evidence>
<evidence type="ECO:0000313" key="3">
    <source>
        <dbReference type="Proteomes" id="UP000192491"/>
    </source>
</evidence>
<feature type="region of interest" description="Disordered" evidence="1">
    <location>
        <begin position="54"/>
        <end position="79"/>
    </location>
</feature>
<gene>
    <name evidence="2" type="ORF">BWK73_48635</name>
</gene>
<proteinExistence type="predicted"/>
<dbReference type="InterPro" id="IPR018691">
    <property type="entry name" value="DUF2188"/>
</dbReference>
<dbReference type="EMBL" id="MTEJ01000651">
    <property type="protein sequence ID" value="OQX00367.1"/>
    <property type="molecule type" value="Genomic_DNA"/>
</dbReference>
<name>A0A1Y1Q999_9GAMM</name>
<accession>A0A1Y1Q999</accession>